<sequence length="54" mass="6379">MFRLKKSKSILLMIFGILLACFTLPFIIGVFSLFFIFPPLFLLFLNLFVFNEEK</sequence>
<keyword evidence="1" id="KW-0812">Transmembrane</keyword>
<evidence type="ECO:0000313" key="2">
    <source>
        <dbReference type="EMBL" id="KXA40314.1"/>
    </source>
</evidence>
<reference evidence="2 3" key="1">
    <citation type="submission" date="2016-01" db="EMBL/GenBank/DDBJ databases">
        <authorList>
            <person name="Mitreva M."/>
            <person name="Pepin K.H."/>
            <person name="Mihindukulasuriya K.A."/>
            <person name="Fulton R."/>
            <person name="Fronick C."/>
            <person name="O'Laughlin M."/>
            <person name="Miner T."/>
            <person name="Herter B."/>
            <person name="Rosa B.A."/>
            <person name="Cordes M."/>
            <person name="Tomlinson C."/>
            <person name="Wollam A."/>
            <person name="Palsikar V.B."/>
            <person name="Mardis E.R."/>
            <person name="Wilson R.K."/>
        </authorList>
    </citation>
    <scope>NUCLEOTIDE SEQUENCE [LARGE SCALE GENOMIC DNA]</scope>
    <source>
        <strain evidence="2 3">MJR7738</strain>
    </source>
</reference>
<organism evidence="2 3">
    <name type="scientific">Staphylococcus lugdunensis</name>
    <dbReference type="NCBI Taxonomy" id="28035"/>
    <lineage>
        <taxon>Bacteria</taxon>
        <taxon>Bacillati</taxon>
        <taxon>Bacillota</taxon>
        <taxon>Bacilli</taxon>
        <taxon>Bacillales</taxon>
        <taxon>Staphylococcaceae</taxon>
        <taxon>Staphylococcus</taxon>
    </lineage>
</organism>
<gene>
    <name evidence="2" type="ORF">HMPREF3225_00157</name>
</gene>
<keyword evidence="1" id="KW-0472">Membrane</keyword>
<feature type="transmembrane region" description="Helical" evidence="1">
    <location>
        <begin position="12"/>
        <end position="37"/>
    </location>
</feature>
<name>A0ABD4EIW1_STALU</name>
<dbReference type="Proteomes" id="UP000070063">
    <property type="component" value="Unassembled WGS sequence"/>
</dbReference>
<evidence type="ECO:0000256" key="1">
    <source>
        <dbReference type="SAM" id="Phobius"/>
    </source>
</evidence>
<comment type="caution">
    <text evidence="2">The sequence shown here is derived from an EMBL/GenBank/DDBJ whole genome shotgun (WGS) entry which is preliminary data.</text>
</comment>
<proteinExistence type="predicted"/>
<dbReference type="EMBL" id="LRQI01000012">
    <property type="protein sequence ID" value="KXA40314.1"/>
    <property type="molecule type" value="Genomic_DNA"/>
</dbReference>
<keyword evidence="1" id="KW-1133">Transmembrane helix</keyword>
<evidence type="ECO:0000313" key="3">
    <source>
        <dbReference type="Proteomes" id="UP000070063"/>
    </source>
</evidence>
<dbReference type="AlphaFoldDB" id="A0ABD4EIW1"/>
<protein>
    <submittedName>
        <fullName evidence="2">Uncharacterized protein</fullName>
    </submittedName>
</protein>
<dbReference type="RefSeq" id="WP_002460957.1">
    <property type="nucleotide sequence ID" value="NZ_JBBLTT010000002.1"/>
</dbReference>
<dbReference type="PROSITE" id="PS51257">
    <property type="entry name" value="PROKAR_LIPOPROTEIN"/>
    <property type="match status" value="1"/>
</dbReference>
<accession>A0ABD4EIW1</accession>